<keyword evidence="11" id="KW-1185">Reference proteome</keyword>
<dbReference type="EC" id="4.2.1.1" evidence="2 7"/>
<dbReference type="InterPro" id="IPR001148">
    <property type="entry name" value="CA_dom"/>
</dbReference>
<gene>
    <name evidence="10" type="primary">CA14</name>
</gene>
<evidence type="ECO:0000313" key="11">
    <source>
        <dbReference type="Proteomes" id="UP000472272"/>
    </source>
</evidence>
<proteinExistence type="inferred from homology"/>
<comment type="function">
    <text evidence="7">Reversible hydration of carbon dioxide.</text>
</comment>
<reference evidence="10" key="3">
    <citation type="submission" date="2025-09" db="UniProtKB">
        <authorList>
            <consortium name="Ensembl"/>
        </authorList>
    </citation>
    <scope>IDENTIFICATION</scope>
</reference>
<accession>A0A670JXY0</accession>
<keyword evidence="8" id="KW-0472">Membrane</keyword>
<protein>
    <recommendedName>
        <fullName evidence="2 7">Carbonic anhydrase</fullName>
        <ecNumber evidence="2 7">4.2.1.1</ecNumber>
    </recommendedName>
</protein>
<dbReference type="SUPFAM" id="SSF51069">
    <property type="entry name" value="Carbonic anhydrase"/>
    <property type="match status" value="1"/>
</dbReference>
<evidence type="ECO:0000256" key="4">
    <source>
        <dbReference type="ARBA" id="ARBA00022833"/>
    </source>
</evidence>
<dbReference type="OMA" id="WTYEGSH"/>
<dbReference type="PROSITE" id="PS51144">
    <property type="entry name" value="ALPHA_CA_2"/>
    <property type="match status" value="1"/>
</dbReference>
<sequence>MLLAVLFLQVFPQAWTGSGGSHWTYEGSHGQEHWPDTYPDCGWKAQSPIDIETGAVQYDPSLPPVETSGYRNPGSDDFTLINNGHTVQMSLPPSMRLHGLPKMFTAVQLHLHWGRKGNHEGSEHKVDGRPFPAELHVVHYNSEKYSNVSLAMHHPDGLAVLGVFLEAGDAENSAYDHILDLLDKIQYAEQKTTVAPFNVRDLLPVHLGHFFRYNGSLTTPPCFQSVLWTVFHQPVQLSAAQLEKLQKSVYSTAEGEAHPELLVDNFRAPQSLNGRVVLASFPVGPPGYSAGEIVAIIFGVILGCLGIFLAGWIVAKRIR</sequence>
<feature type="chain" id="PRO_5025717806" description="Carbonic anhydrase" evidence="7">
    <location>
        <begin position="17"/>
        <end position="319"/>
    </location>
</feature>
<dbReference type="PANTHER" id="PTHR18952:SF84">
    <property type="entry name" value="CARBONIC ANHYDRASE 14"/>
    <property type="match status" value="1"/>
</dbReference>
<comment type="similarity">
    <text evidence="1 7">Belongs to the alpha-carbonic anhydrase family.</text>
</comment>
<evidence type="ECO:0000256" key="3">
    <source>
        <dbReference type="ARBA" id="ARBA00022723"/>
    </source>
</evidence>
<dbReference type="Proteomes" id="UP000472272">
    <property type="component" value="Chromosome 16"/>
</dbReference>
<comment type="catalytic activity">
    <reaction evidence="7">
        <text>hydrogencarbonate + H(+) = CO2 + H2O</text>
        <dbReference type="Rhea" id="RHEA:10748"/>
        <dbReference type="ChEBI" id="CHEBI:15377"/>
        <dbReference type="ChEBI" id="CHEBI:15378"/>
        <dbReference type="ChEBI" id="CHEBI:16526"/>
        <dbReference type="ChEBI" id="CHEBI:17544"/>
        <dbReference type="EC" id="4.2.1.1"/>
    </reaction>
</comment>
<dbReference type="RefSeq" id="XP_028566745.1">
    <property type="nucleotide sequence ID" value="XM_028710912.1"/>
</dbReference>
<keyword evidence="8" id="KW-0812">Transmembrane</keyword>
<evidence type="ECO:0000256" key="7">
    <source>
        <dbReference type="RuleBase" id="RU367011"/>
    </source>
</evidence>
<dbReference type="PANTHER" id="PTHR18952">
    <property type="entry name" value="CARBONIC ANHYDRASE"/>
    <property type="match status" value="1"/>
</dbReference>
<keyword evidence="4 7" id="KW-0862">Zinc</keyword>
<evidence type="ECO:0000256" key="6">
    <source>
        <dbReference type="ARBA" id="ARBA00023239"/>
    </source>
</evidence>
<dbReference type="Ensembl" id="ENSPMRT00000029296.1">
    <property type="protein sequence ID" value="ENSPMRP00000027622.1"/>
    <property type="gene ID" value="ENSPMRG00000017818.1"/>
</dbReference>
<keyword evidence="6 7" id="KW-0456">Lyase</keyword>
<dbReference type="InterPro" id="IPR018338">
    <property type="entry name" value="Carbonic_anhydrase_a-class_CS"/>
</dbReference>
<keyword evidence="3 7" id="KW-0479">Metal-binding</keyword>
<feature type="transmembrane region" description="Helical" evidence="8">
    <location>
        <begin position="293"/>
        <end position="315"/>
    </location>
</feature>
<dbReference type="Gene3D" id="3.10.200.10">
    <property type="entry name" value="Alpha carbonic anhydrase"/>
    <property type="match status" value="1"/>
</dbReference>
<dbReference type="GO" id="GO:0004089">
    <property type="term" value="F:carbonate dehydratase activity"/>
    <property type="evidence" value="ECO:0007669"/>
    <property type="project" value="UniProtKB-UniRule"/>
</dbReference>
<evidence type="ECO:0000256" key="5">
    <source>
        <dbReference type="ARBA" id="ARBA00023180"/>
    </source>
</evidence>
<evidence type="ECO:0000259" key="9">
    <source>
        <dbReference type="PROSITE" id="PS51144"/>
    </source>
</evidence>
<dbReference type="FunFam" id="3.10.200.10:FF:000003">
    <property type="entry name" value="Carbonic anhydrase 12"/>
    <property type="match status" value="1"/>
</dbReference>
<dbReference type="GO" id="GO:0005886">
    <property type="term" value="C:plasma membrane"/>
    <property type="evidence" value="ECO:0007669"/>
    <property type="project" value="TreeGrafter"/>
</dbReference>
<evidence type="ECO:0000256" key="1">
    <source>
        <dbReference type="ARBA" id="ARBA00010718"/>
    </source>
</evidence>
<dbReference type="AlphaFoldDB" id="A0A670JXY0"/>
<dbReference type="SMART" id="SM01057">
    <property type="entry name" value="Carb_anhydrase"/>
    <property type="match status" value="1"/>
</dbReference>
<evidence type="ECO:0000256" key="8">
    <source>
        <dbReference type="SAM" id="Phobius"/>
    </source>
</evidence>
<organism evidence="10 11">
    <name type="scientific">Podarcis muralis</name>
    <name type="common">Wall lizard</name>
    <name type="synonym">Lacerta muralis</name>
    <dbReference type="NCBI Taxonomy" id="64176"/>
    <lineage>
        <taxon>Eukaryota</taxon>
        <taxon>Metazoa</taxon>
        <taxon>Chordata</taxon>
        <taxon>Craniata</taxon>
        <taxon>Vertebrata</taxon>
        <taxon>Euteleostomi</taxon>
        <taxon>Lepidosauria</taxon>
        <taxon>Squamata</taxon>
        <taxon>Bifurcata</taxon>
        <taxon>Unidentata</taxon>
        <taxon>Episquamata</taxon>
        <taxon>Laterata</taxon>
        <taxon>Lacertibaenia</taxon>
        <taxon>Lacertidae</taxon>
        <taxon>Podarcis</taxon>
    </lineage>
</organism>
<dbReference type="CTD" id="23632"/>
<dbReference type="Pfam" id="PF00194">
    <property type="entry name" value="Carb_anhydrase"/>
    <property type="match status" value="1"/>
</dbReference>
<dbReference type="GO" id="GO:0008270">
    <property type="term" value="F:zinc ion binding"/>
    <property type="evidence" value="ECO:0007669"/>
    <property type="project" value="UniProtKB-UniRule"/>
</dbReference>
<evidence type="ECO:0000256" key="2">
    <source>
        <dbReference type="ARBA" id="ARBA00012925"/>
    </source>
</evidence>
<dbReference type="InterPro" id="IPR036398">
    <property type="entry name" value="CA_dom_sf"/>
</dbReference>
<feature type="domain" description="Alpha-carbonic anhydrase" evidence="9">
    <location>
        <begin position="21"/>
        <end position="281"/>
    </location>
</feature>
<reference evidence="10 11" key="1">
    <citation type="journal article" date="2019" name="Proc. Natl. Acad. Sci. U.S.A.">
        <title>Regulatory changes in pterin and carotenoid genes underlie balanced color polymorphisms in the wall lizard.</title>
        <authorList>
            <person name="Andrade P."/>
            <person name="Pinho C."/>
            <person name="Perez I de Lanuza G."/>
            <person name="Afonso S."/>
            <person name="Brejcha J."/>
            <person name="Rubin C.J."/>
            <person name="Wallerman O."/>
            <person name="Pereira P."/>
            <person name="Sabatino S.J."/>
            <person name="Bellati A."/>
            <person name="Pellitteri-Rosa D."/>
            <person name="Bosakova Z."/>
            <person name="Bunikis I."/>
            <person name="Carretero M.A."/>
            <person name="Feiner N."/>
            <person name="Marsik P."/>
            <person name="Pauperio F."/>
            <person name="Salvi D."/>
            <person name="Soler L."/>
            <person name="While G.M."/>
            <person name="Uller T."/>
            <person name="Font E."/>
            <person name="Andersson L."/>
            <person name="Carneiro M."/>
        </authorList>
    </citation>
    <scope>NUCLEOTIDE SEQUENCE</scope>
</reference>
<feature type="signal peptide" evidence="7">
    <location>
        <begin position="1"/>
        <end position="16"/>
    </location>
</feature>
<dbReference type="GeneTree" id="ENSGT00940000156893"/>
<keyword evidence="5" id="KW-0325">Glycoprotein</keyword>
<dbReference type="InterPro" id="IPR023561">
    <property type="entry name" value="Carbonic_anhydrase_a-class"/>
</dbReference>
<keyword evidence="8" id="KW-1133">Transmembrane helix</keyword>
<comment type="cofactor">
    <cofactor evidence="7">
        <name>Zn(2+)</name>
        <dbReference type="ChEBI" id="CHEBI:29105"/>
    </cofactor>
</comment>
<dbReference type="PROSITE" id="PS00162">
    <property type="entry name" value="ALPHA_CA_1"/>
    <property type="match status" value="1"/>
</dbReference>
<name>A0A670JXY0_PODMU</name>
<dbReference type="GeneID" id="114587027"/>
<reference evidence="10" key="2">
    <citation type="submission" date="2025-08" db="UniProtKB">
        <authorList>
            <consortium name="Ensembl"/>
        </authorList>
    </citation>
    <scope>IDENTIFICATION</scope>
</reference>
<keyword evidence="7" id="KW-0732">Signal</keyword>
<evidence type="ECO:0000313" key="10">
    <source>
        <dbReference type="Ensembl" id="ENSPMRP00000027622.1"/>
    </source>
</evidence>